<dbReference type="EMBL" id="AP021858">
    <property type="protein sequence ID" value="BBO23352.1"/>
    <property type="molecule type" value="Genomic_DNA"/>
</dbReference>
<dbReference type="SUPFAM" id="SSF51735">
    <property type="entry name" value="NAD(P)-binding Rossmann-fold domains"/>
    <property type="match status" value="1"/>
</dbReference>
<dbReference type="GO" id="GO:0006089">
    <property type="term" value="P:lactate metabolic process"/>
    <property type="evidence" value="ECO:0007669"/>
    <property type="project" value="TreeGrafter"/>
</dbReference>
<dbReference type="PRINTS" id="PR00086">
    <property type="entry name" value="LLDHDRGNASE"/>
</dbReference>
<sequence length="307" mass="31821">MKVSIIGGGGRVGSDAAFCLQLGGIVSEIVLVDMNEELAAGEALDLRHGSALTASQKIDSGGYDKVAGSNCVVITAGLRRKPDESRLELINRNVGLFQSILGSLKGVELPTDATVLVVSNPVDILTQLAVESGILPEKQVIGLGTVLDTSRFRSLLADHFGVGAKDVHALILGEHGDSMVPMWSSATLNGVPLRSLPGFTDEIAEGLFDTTKKSGAEVIRLKGGAGRAVGVSIMEVVHALALDQGAALPVSSMQRGAMGISGVCLSLPSFLGRSGVRSVLEPVCSESEREALLASAESLKSVRAQIQ</sequence>
<dbReference type="InterPro" id="IPR001236">
    <property type="entry name" value="Lactate/malate_DH_N"/>
</dbReference>
<evidence type="ECO:0000256" key="3">
    <source>
        <dbReference type="ARBA" id="ARBA00023027"/>
    </source>
</evidence>
<dbReference type="CDD" id="cd00300">
    <property type="entry name" value="LDH_like"/>
    <property type="match status" value="1"/>
</dbReference>
<evidence type="ECO:0000256" key="1">
    <source>
        <dbReference type="ARBA" id="ARBA00006054"/>
    </source>
</evidence>
<dbReference type="PANTHER" id="PTHR43128:SF16">
    <property type="entry name" value="L-LACTATE DEHYDROGENASE"/>
    <property type="match status" value="1"/>
</dbReference>
<dbReference type="Pfam" id="PF02866">
    <property type="entry name" value="Ldh_1_C"/>
    <property type="match status" value="1"/>
</dbReference>
<dbReference type="InterPro" id="IPR022383">
    <property type="entry name" value="Lactate/malate_DH_C"/>
</dbReference>
<dbReference type="InterPro" id="IPR018177">
    <property type="entry name" value="L-lactate_DH_AS"/>
</dbReference>
<evidence type="ECO:0000256" key="5">
    <source>
        <dbReference type="PIRSR" id="PIRSR000102-2"/>
    </source>
</evidence>
<feature type="binding site" evidence="6">
    <location>
        <position position="33"/>
    </location>
    <ligand>
        <name>NAD(+)</name>
        <dbReference type="ChEBI" id="CHEBI:57540"/>
    </ligand>
</feature>
<feature type="binding site" evidence="6">
    <location>
        <position position="93"/>
    </location>
    <ligand>
        <name>NAD(+)</name>
        <dbReference type="ChEBI" id="CHEBI:57540"/>
    </ligand>
</feature>
<keyword evidence="2 7" id="KW-0560">Oxidoreductase</keyword>
<feature type="domain" description="Lactate/malate dehydrogenase C-terminal" evidence="9">
    <location>
        <begin position="145"/>
        <end position="302"/>
    </location>
</feature>
<dbReference type="InterPro" id="IPR001557">
    <property type="entry name" value="L-lactate/malate_DH"/>
</dbReference>
<dbReference type="PROSITE" id="PS00064">
    <property type="entry name" value="L_LDH"/>
    <property type="match status" value="1"/>
</dbReference>
<dbReference type="SUPFAM" id="SSF56327">
    <property type="entry name" value="LDH C-terminal domain-like"/>
    <property type="match status" value="1"/>
</dbReference>
<gene>
    <name evidence="10" type="ORF">NPRO_09470</name>
</gene>
<proteinExistence type="inferred from homology"/>
<evidence type="ECO:0000256" key="4">
    <source>
        <dbReference type="PIRSR" id="PIRSR000102-1"/>
    </source>
</evidence>
<dbReference type="PANTHER" id="PTHR43128">
    <property type="entry name" value="L-2-HYDROXYCARBOXYLATE DEHYDROGENASE (NAD(P)(+))"/>
    <property type="match status" value="1"/>
</dbReference>
<evidence type="ECO:0000313" key="10">
    <source>
        <dbReference type="EMBL" id="BBO23352.1"/>
    </source>
</evidence>
<reference evidence="10" key="1">
    <citation type="journal article" name="DNA Res.">
        <title>The physiological potential of anammox bacteria as revealed by their core genome structure.</title>
        <authorList>
            <person name="Okubo T."/>
            <person name="Toyoda A."/>
            <person name="Fukuhara K."/>
            <person name="Uchiyama I."/>
            <person name="Harigaya Y."/>
            <person name="Kuroiwa M."/>
            <person name="Suzuki T."/>
            <person name="Murakami Y."/>
            <person name="Suwa Y."/>
            <person name="Takami H."/>
        </authorList>
    </citation>
    <scope>NUCLEOTIDE SEQUENCE</scope>
    <source>
        <strain evidence="10">317325-2</strain>
    </source>
</reference>
<feature type="binding site" evidence="5">
    <location>
        <position position="86"/>
    </location>
    <ligand>
        <name>substrate</name>
    </ligand>
</feature>
<evidence type="ECO:0000313" key="11">
    <source>
        <dbReference type="Proteomes" id="UP000662873"/>
    </source>
</evidence>
<dbReference type="Proteomes" id="UP000662873">
    <property type="component" value="Chromosome"/>
</dbReference>
<dbReference type="KEGG" id="npy:NPRO_09470"/>
<dbReference type="Gene3D" id="3.90.110.10">
    <property type="entry name" value="Lactate dehydrogenase/glycoside hydrolase, family 4, C-terminal"/>
    <property type="match status" value="1"/>
</dbReference>
<comment type="similarity">
    <text evidence="1">Belongs to the LDH/MDH superfamily. LDH family.</text>
</comment>
<feature type="binding site" evidence="5">
    <location>
        <position position="151"/>
    </location>
    <ligand>
        <name>substrate</name>
    </ligand>
</feature>
<dbReference type="Pfam" id="PF00056">
    <property type="entry name" value="Ldh_1_N"/>
    <property type="match status" value="1"/>
</dbReference>
<keyword evidence="3 6" id="KW-0520">NAD</keyword>
<evidence type="ECO:0000256" key="6">
    <source>
        <dbReference type="PIRSR" id="PIRSR000102-3"/>
    </source>
</evidence>
<dbReference type="Gene3D" id="3.40.50.720">
    <property type="entry name" value="NAD(P)-binding Rossmann-like Domain"/>
    <property type="match status" value="1"/>
</dbReference>
<evidence type="ECO:0000256" key="2">
    <source>
        <dbReference type="ARBA" id="ARBA00023002"/>
    </source>
</evidence>
<dbReference type="InterPro" id="IPR036291">
    <property type="entry name" value="NAD(P)-bd_dom_sf"/>
</dbReference>
<feature type="binding site" evidence="5">
    <location>
        <position position="80"/>
    </location>
    <ligand>
        <name>substrate</name>
    </ligand>
</feature>
<evidence type="ECO:0000259" key="9">
    <source>
        <dbReference type="Pfam" id="PF02866"/>
    </source>
</evidence>
<feature type="active site" description="Proton acceptor" evidence="4">
    <location>
        <position position="175"/>
    </location>
</feature>
<organism evidence="10 11">
    <name type="scientific">Candidatus Nitrosymbiomonas proteolyticus</name>
    <dbReference type="NCBI Taxonomy" id="2608984"/>
    <lineage>
        <taxon>Bacteria</taxon>
        <taxon>Bacillati</taxon>
        <taxon>Armatimonadota</taxon>
        <taxon>Armatimonadota incertae sedis</taxon>
        <taxon>Candidatus Nitrosymbiomonas</taxon>
    </lineage>
</organism>
<dbReference type="AlphaFoldDB" id="A0A809RU95"/>
<dbReference type="InterPro" id="IPR015955">
    <property type="entry name" value="Lactate_DH/Glyco_Ohase_4_C"/>
</dbReference>
<accession>A0A809RU95</accession>
<evidence type="ECO:0000256" key="7">
    <source>
        <dbReference type="RuleBase" id="RU003369"/>
    </source>
</evidence>
<dbReference type="GO" id="GO:0004459">
    <property type="term" value="F:L-lactate dehydrogenase (NAD+) activity"/>
    <property type="evidence" value="ECO:0007669"/>
    <property type="project" value="InterPro"/>
</dbReference>
<evidence type="ECO:0000259" key="8">
    <source>
        <dbReference type="Pfam" id="PF00056"/>
    </source>
</evidence>
<feature type="binding site" evidence="5">
    <location>
        <position position="120"/>
    </location>
    <ligand>
        <name>substrate</name>
    </ligand>
</feature>
<feature type="binding site" evidence="6">
    <location>
        <begin position="7"/>
        <end position="13"/>
    </location>
    <ligand>
        <name>NAD(+)</name>
        <dbReference type="ChEBI" id="CHEBI:57540"/>
    </ligand>
</feature>
<dbReference type="PIRSF" id="PIRSF000102">
    <property type="entry name" value="Lac_mal_DH"/>
    <property type="match status" value="1"/>
</dbReference>
<protein>
    <submittedName>
        <fullName evidence="10">Malate/lactate dehydrogenase</fullName>
    </submittedName>
</protein>
<feature type="domain" description="Lactate/malate dehydrogenase N-terminal" evidence="8">
    <location>
        <begin position="1"/>
        <end position="142"/>
    </location>
</feature>
<name>A0A809RU95_9BACT</name>
<feature type="binding site" evidence="6">
    <location>
        <begin position="118"/>
        <end position="120"/>
    </location>
    <ligand>
        <name>NAD(+)</name>
        <dbReference type="ChEBI" id="CHEBI:57540"/>
    </ligand>
</feature>